<keyword evidence="1 5" id="KW-0846">Cobalamin</keyword>
<comment type="cofactor">
    <cofactor evidence="5">
        <name>adenosylcob(III)alamin</name>
        <dbReference type="ChEBI" id="CHEBI:18408"/>
    </cofactor>
    <text evidence="5">Binds between the large and small subunits.</text>
</comment>
<dbReference type="PANTHER" id="PTHR39330">
    <property type="entry name" value="ETHANOLAMINE AMMONIA-LYASE LIGHT CHAIN"/>
    <property type="match status" value="1"/>
</dbReference>
<evidence type="ECO:0000256" key="5">
    <source>
        <dbReference type="HAMAP-Rule" id="MF_00601"/>
    </source>
</evidence>
<evidence type="ECO:0000256" key="4">
    <source>
        <dbReference type="ARBA" id="ARBA00024446"/>
    </source>
</evidence>
<comment type="subcellular location">
    <subcellularLocation>
        <location evidence="5">Bacterial microcompartment</location>
    </subcellularLocation>
</comment>
<dbReference type="Pfam" id="PF05985">
    <property type="entry name" value="EutC"/>
    <property type="match status" value="1"/>
</dbReference>
<gene>
    <name evidence="6" type="primary">eutC_2</name>
    <name evidence="5" type="synonym">eutC</name>
    <name evidence="6" type="ORF">MSTO_33010</name>
</gene>
<keyword evidence="3 5" id="KW-0170">Cobalt</keyword>
<comment type="similarity">
    <text evidence="5">Belongs to the EutC family.</text>
</comment>
<reference evidence="6 7" key="1">
    <citation type="journal article" date="2019" name="Emerg. Microbes Infect.">
        <title>Comprehensive subspecies identification of 175 nontuberculous mycobacteria species based on 7547 genomic profiles.</title>
        <authorList>
            <person name="Matsumoto Y."/>
            <person name="Kinjo T."/>
            <person name="Motooka D."/>
            <person name="Nabeya D."/>
            <person name="Jung N."/>
            <person name="Uechi K."/>
            <person name="Horii T."/>
            <person name="Iida T."/>
            <person name="Fujita J."/>
            <person name="Nakamura S."/>
        </authorList>
    </citation>
    <scope>NUCLEOTIDE SEQUENCE [LARGE SCALE GENOMIC DNA]</scope>
    <source>
        <strain evidence="6 7">JCM 17783</strain>
    </source>
</reference>
<dbReference type="InterPro" id="IPR042251">
    <property type="entry name" value="EutC_C"/>
</dbReference>
<evidence type="ECO:0000313" key="6">
    <source>
        <dbReference type="EMBL" id="BBY23096.1"/>
    </source>
</evidence>
<dbReference type="InterPro" id="IPR042255">
    <property type="entry name" value="EutC_N"/>
</dbReference>
<sequence length="249" mass="26118">MTDLWAPLRATTQARIGLGRAGNSLPTRRVLEFQAAHAAARDAVHEPLDVDDLIKQLHGTGLGEPLRVHSHAQTRSEYLRRPDLGRSPADLSSLPKTNADIGFVLADGLSPRALTDHSAGTLDALVRAFDGRYRIAPPVIATQARVALGDRIGQALGVTTVLVLIGERPGLSVADSLGIYLTHRPTPGVTDADRNCISNIHPPDGLDYSTAAAVAAMLVAGARQLGRSGITLKDRGGSAEIGCGGVQLT</sequence>
<dbReference type="RefSeq" id="WP_163790940.1">
    <property type="nucleotide sequence ID" value="NZ_AP022587.1"/>
</dbReference>
<dbReference type="PANTHER" id="PTHR39330:SF1">
    <property type="entry name" value="ETHANOLAMINE AMMONIA-LYASE SMALL SUBUNIT"/>
    <property type="match status" value="1"/>
</dbReference>
<dbReference type="KEGG" id="msto:MSTO_33010"/>
<dbReference type="PIRSF" id="PIRSF018982">
    <property type="entry name" value="EutC"/>
    <property type="match status" value="1"/>
</dbReference>
<dbReference type="Proteomes" id="UP000467130">
    <property type="component" value="Chromosome"/>
</dbReference>
<evidence type="ECO:0000256" key="2">
    <source>
        <dbReference type="ARBA" id="ARBA00023239"/>
    </source>
</evidence>
<dbReference type="InterPro" id="IPR009246">
    <property type="entry name" value="EutC"/>
</dbReference>
<dbReference type="HAMAP" id="MF_00601">
    <property type="entry name" value="EutC"/>
    <property type="match status" value="1"/>
</dbReference>
<keyword evidence="7" id="KW-1185">Reference proteome</keyword>
<proteinExistence type="inferred from homology"/>
<dbReference type="GO" id="GO:0009350">
    <property type="term" value="C:ethanolamine ammonia-lyase complex"/>
    <property type="evidence" value="ECO:0007669"/>
    <property type="project" value="UniProtKB-UniRule"/>
</dbReference>
<dbReference type="AlphaFoldDB" id="A0A7I7QAN0"/>
<comment type="subunit">
    <text evidence="5">The basic unit is a heterodimer which dimerizes to form tetramers. The heterotetramers trimerize; 6 large subunits form a core ring with 6 small subunits projecting outwards.</text>
</comment>
<keyword evidence="2 5" id="KW-0456">Lyase</keyword>
<dbReference type="EC" id="4.3.1.7" evidence="5"/>
<evidence type="ECO:0000256" key="3">
    <source>
        <dbReference type="ARBA" id="ARBA00023285"/>
    </source>
</evidence>
<dbReference type="GO" id="GO:0046336">
    <property type="term" value="P:ethanolamine catabolic process"/>
    <property type="evidence" value="ECO:0007669"/>
    <property type="project" value="UniProtKB-UniRule"/>
</dbReference>
<evidence type="ECO:0000256" key="1">
    <source>
        <dbReference type="ARBA" id="ARBA00022628"/>
    </source>
</evidence>
<comment type="catalytic activity">
    <reaction evidence="5">
        <text>ethanolamine = acetaldehyde + NH4(+)</text>
        <dbReference type="Rhea" id="RHEA:15313"/>
        <dbReference type="ChEBI" id="CHEBI:15343"/>
        <dbReference type="ChEBI" id="CHEBI:28938"/>
        <dbReference type="ChEBI" id="CHEBI:57603"/>
        <dbReference type="EC" id="4.3.1.7"/>
    </reaction>
</comment>
<protein>
    <recommendedName>
        <fullName evidence="5">Ethanolamine ammonia-lyase small subunit</fullName>
        <shortName evidence="5">EAL small subunit</shortName>
        <ecNumber evidence="5">4.3.1.7</ecNumber>
    </recommendedName>
</protein>
<dbReference type="NCBIfam" id="NF003971">
    <property type="entry name" value="PRK05465.1"/>
    <property type="match status" value="1"/>
</dbReference>
<keyword evidence="4 5" id="KW-1283">Bacterial microcompartment</keyword>
<dbReference type="Gene3D" id="3.40.50.11240">
    <property type="entry name" value="Ethanolamine ammonia-lyase light chain (EutC)"/>
    <property type="match status" value="1"/>
</dbReference>
<dbReference type="UniPathway" id="UPA00560"/>
<dbReference type="GO" id="GO:0008851">
    <property type="term" value="F:ethanolamine ammonia-lyase activity"/>
    <property type="evidence" value="ECO:0007669"/>
    <property type="project" value="UniProtKB-UniRule"/>
</dbReference>
<comment type="function">
    <text evidence="5">Catalyzes the deamination of various vicinal amino-alcohols to oxo compounds. Allows this organism to utilize ethanolamine as the sole source of nitrogen and carbon in the presence of external vitamin B12.</text>
</comment>
<dbReference type="GO" id="GO:0031471">
    <property type="term" value="C:ethanolamine degradation polyhedral organelle"/>
    <property type="evidence" value="ECO:0007669"/>
    <property type="project" value="UniProtKB-UniRule"/>
</dbReference>
<dbReference type="Gene3D" id="1.10.30.40">
    <property type="entry name" value="Ethanolamine ammonia-lyase light chain (EutC), N-terminal domain"/>
    <property type="match status" value="1"/>
</dbReference>
<organism evidence="6 7">
    <name type="scientific">Mycobacterium stomatepiae</name>
    <dbReference type="NCBI Taxonomy" id="470076"/>
    <lineage>
        <taxon>Bacteria</taxon>
        <taxon>Bacillati</taxon>
        <taxon>Actinomycetota</taxon>
        <taxon>Actinomycetes</taxon>
        <taxon>Mycobacteriales</taxon>
        <taxon>Mycobacteriaceae</taxon>
        <taxon>Mycobacterium</taxon>
        <taxon>Mycobacterium simiae complex</taxon>
    </lineage>
</organism>
<comment type="pathway">
    <text evidence="5">Amine and polyamine degradation; ethanolamine degradation.</text>
</comment>
<dbReference type="EMBL" id="AP022587">
    <property type="protein sequence ID" value="BBY23096.1"/>
    <property type="molecule type" value="Genomic_DNA"/>
</dbReference>
<dbReference type="GO" id="GO:0031419">
    <property type="term" value="F:cobalamin binding"/>
    <property type="evidence" value="ECO:0007669"/>
    <property type="project" value="UniProtKB-UniRule"/>
</dbReference>
<accession>A0A7I7QAN0</accession>
<dbReference type="GO" id="GO:0006520">
    <property type="term" value="P:amino acid metabolic process"/>
    <property type="evidence" value="ECO:0007669"/>
    <property type="project" value="InterPro"/>
</dbReference>
<feature type="binding site" evidence="5">
    <location>
        <position position="196"/>
    </location>
    <ligand>
        <name>adenosylcob(III)alamin</name>
        <dbReference type="ChEBI" id="CHEBI:18408"/>
    </ligand>
</feature>
<feature type="binding site" evidence="5">
    <location>
        <position position="167"/>
    </location>
    <ligand>
        <name>adenosylcob(III)alamin</name>
        <dbReference type="ChEBI" id="CHEBI:18408"/>
    </ligand>
</feature>
<feature type="binding site" evidence="5">
    <location>
        <position position="146"/>
    </location>
    <ligand>
        <name>adenosylcob(III)alamin</name>
        <dbReference type="ChEBI" id="CHEBI:18408"/>
    </ligand>
</feature>
<name>A0A7I7QAN0_9MYCO</name>
<evidence type="ECO:0000313" key="7">
    <source>
        <dbReference type="Proteomes" id="UP000467130"/>
    </source>
</evidence>